<name>A0A644XUG9_9ZZZZ</name>
<organism evidence="1">
    <name type="scientific">bioreactor metagenome</name>
    <dbReference type="NCBI Taxonomy" id="1076179"/>
    <lineage>
        <taxon>unclassified sequences</taxon>
        <taxon>metagenomes</taxon>
        <taxon>ecological metagenomes</taxon>
    </lineage>
</organism>
<sequence length="55" mass="6068">MHVDPLHIKAGQLQLLIAFPADAEGLGDLDALQIFLHLRVHFLCYLIVSGGNLFL</sequence>
<dbReference type="AlphaFoldDB" id="A0A644XUG9"/>
<evidence type="ECO:0000313" key="1">
    <source>
        <dbReference type="EMBL" id="MPM19557.1"/>
    </source>
</evidence>
<accession>A0A644XUG9</accession>
<reference evidence="1" key="1">
    <citation type="submission" date="2019-08" db="EMBL/GenBank/DDBJ databases">
        <authorList>
            <person name="Kucharzyk K."/>
            <person name="Murdoch R.W."/>
            <person name="Higgins S."/>
            <person name="Loffler F."/>
        </authorList>
    </citation>
    <scope>NUCLEOTIDE SEQUENCE</scope>
</reference>
<comment type="caution">
    <text evidence="1">The sequence shown here is derived from an EMBL/GenBank/DDBJ whole genome shotgun (WGS) entry which is preliminary data.</text>
</comment>
<proteinExistence type="predicted"/>
<gene>
    <name evidence="1" type="ORF">SDC9_65983</name>
</gene>
<protein>
    <submittedName>
        <fullName evidence="1">Uncharacterized protein</fullName>
    </submittedName>
</protein>
<dbReference type="EMBL" id="VSSQ01003199">
    <property type="protein sequence ID" value="MPM19557.1"/>
    <property type="molecule type" value="Genomic_DNA"/>
</dbReference>